<dbReference type="AlphaFoldDB" id="A0AA37NQ35"/>
<evidence type="ECO:0000256" key="1">
    <source>
        <dbReference type="SAM" id="SignalP"/>
    </source>
</evidence>
<gene>
    <name evidence="4" type="ORF">CE91St16_01850</name>
</gene>
<dbReference type="SUPFAM" id="SSF52266">
    <property type="entry name" value="SGNH hydrolase"/>
    <property type="match status" value="1"/>
</dbReference>
<dbReference type="InterPro" id="IPR036514">
    <property type="entry name" value="SGNH_hydro_sf"/>
</dbReference>
<dbReference type="InterPro" id="IPR013830">
    <property type="entry name" value="SGNH_hydro"/>
</dbReference>
<dbReference type="InterPro" id="IPR051532">
    <property type="entry name" value="Ester_Hydrolysis_Enzymes"/>
</dbReference>
<dbReference type="RefSeq" id="WP_244075880.1">
    <property type="nucleotide sequence ID" value="NZ_AP025581.1"/>
</dbReference>
<dbReference type="PANTHER" id="PTHR30383">
    <property type="entry name" value="THIOESTERASE 1/PROTEASE 1/LYSOPHOSPHOLIPASE L1"/>
    <property type="match status" value="1"/>
</dbReference>
<evidence type="ECO:0000259" key="3">
    <source>
        <dbReference type="Pfam" id="PF14607"/>
    </source>
</evidence>
<feature type="domain" description="SGNH hydrolase-type esterase N-terminal" evidence="3">
    <location>
        <begin position="26"/>
        <end position="168"/>
    </location>
</feature>
<sequence>MKHPHLLLLLGGLLLATAARSADPVRYVDAATLTVIGKALPTEQPYNRIDTTRFRVPAKTPGYCYHPTGLAVVFRTDSRTIRARWETSGKNPSDNMAAVAQKGLDLYIRSNGEWVFAGVGRPKINGKNDLHDAAIISNMAEGEKECLLYLPLYDQLKKLEIGVDEKSVITPMENPFRHKIVVHGSSITHGIAAGRAGMAYSSRLGRDTGLYCINLGFSGQCTMQPEFASYLSRVEADAFVFDCFSNPSAEVINERFDAFVDTIRRTHPTTPLIFLQTIRRETRNFSTRIEKFEREKQAAAEAQVRDRMKTDKNIYFVDPGDLLGSDHIATADGTHPTDLGFTYMLDRIEPQIRKILGKYGIR</sequence>
<feature type="chain" id="PRO_5041378746" evidence="1">
    <location>
        <begin position="22"/>
        <end position="362"/>
    </location>
</feature>
<evidence type="ECO:0000313" key="4">
    <source>
        <dbReference type="EMBL" id="GKI17277.1"/>
    </source>
</evidence>
<evidence type="ECO:0000313" key="5">
    <source>
        <dbReference type="Proteomes" id="UP001055105"/>
    </source>
</evidence>
<accession>A0AA37NQ35</accession>
<organism evidence="4 5">
    <name type="scientific">Alistipes finegoldii</name>
    <dbReference type="NCBI Taxonomy" id="214856"/>
    <lineage>
        <taxon>Bacteria</taxon>
        <taxon>Pseudomonadati</taxon>
        <taxon>Bacteroidota</taxon>
        <taxon>Bacteroidia</taxon>
        <taxon>Bacteroidales</taxon>
        <taxon>Rikenellaceae</taxon>
        <taxon>Alistipes</taxon>
    </lineage>
</organism>
<dbReference type="PANTHER" id="PTHR30383:SF29">
    <property type="entry name" value="SGNH HYDROLASE-TYPE ESTERASE DOMAIN-CONTAINING PROTEIN"/>
    <property type="match status" value="1"/>
</dbReference>
<name>A0AA37NQ35_9BACT</name>
<protein>
    <submittedName>
        <fullName evidence="4">Hydrolase</fullName>
    </submittedName>
</protein>
<keyword evidence="4" id="KW-0378">Hydrolase</keyword>
<feature type="signal peptide" evidence="1">
    <location>
        <begin position="1"/>
        <end position="21"/>
    </location>
</feature>
<proteinExistence type="predicted"/>
<reference evidence="4" key="1">
    <citation type="submission" date="2022-01" db="EMBL/GenBank/DDBJ databases">
        <title>Novel bile acid biosynthetic pathways are enriched in the microbiome of centenarians.</title>
        <authorList>
            <person name="Sato Y."/>
            <person name="Atarashi K."/>
            <person name="Plichta R.D."/>
            <person name="Arai Y."/>
            <person name="Sasajima S."/>
            <person name="Kearney M.S."/>
            <person name="Suda W."/>
            <person name="Takeshita K."/>
            <person name="Sasaki T."/>
            <person name="Okamoto S."/>
            <person name="Skelly N.A."/>
            <person name="Okamura Y."/>
            <person name="Vlamakis H."/>
            <person name="Li Y."/>
            <person name="Tanoue T."/>
            <person name="Takei H."/>
            <person name="Nittono H."/>
            <person name="Narushima S."/>
            <person name="Irie J."/>
            <person name="Itoh H."/>
            <person name="Moriya K."/>
            <person name="Sugiura Y."/>
            <person name="Suematsu M."/>
            <person name="Moritoki N."/>
            <person name="Shibata S."/>
            <person name="Littman R.D."/>
            <person name="Fischbach A.M."/>
            <person name="Uwamino Y."/>
            <person name="Inoue T."/>
            <person name="Honda A."/>
            <person name="Hattori M."/>
            <person name="Murai T."/>
            <person name="Xavier J.R."/>
            <person name="Hirose N."/>
            <person name="Honda K."/>
        </authorList>
    </citation>
    <scope>NUCLEOTIDE SEQUENCE</scope>
    <source>
        <strain evidence="4">CE91-St16</strain>
    </source>
</reference>
<keyword evidence="1" id="KW-0732">Signal</keyword>
<dbReference type="Gene3D" id="2.60.120.260">
    <property type="entry name" value="Galactose-binding domain-like"/>
    <property type="match status" value="1"/>
</dbReference>
<evidence type="ECO:0000259" key="2">
    <source>
        <dbReference type="Pfam" id="PF14606"/>
    </source>
</evidence>
<dbReference type="GO" id="GO:0016788">
    <property type="term" value="F:hydrolase activity, acting on ester bonds"/>
    <property type="evidence" value="ECO:0007669"/>
    <property type="project" value="UniProtKB-ARBA"/>
</dbReference>
<feature type="domain" description="SGNH hydrolase-type esterase" evidence="2">
    <location>
        <begin position="179"/>
        <end position="353"/>
    </location>
</feature>
<dbReference type="EMBL" id="BQOL01000001">
    <property type="protein sequence ID" value="GKI17277.1"/>
    <property type="molecule type" value="Genomic_DNA"/>
</dbReference>
<comment type="caution">
    <text evidence="4">The sequence shown here is derived from an EMBL/GenBank/DDBJ whole genome shotgun (WGS) entry which is preliminary data.</text>
</comment>
<dbReference type="Proteomes" id="UP001055105">
    <property type="component" value="Unassembled WGS sequence"/>
</dbReference>
<dbReference type="Pfam" id="PF14607">
    <property type="entry name" value="GxDLY"/>
    <property type="match status" value="1"/>
</dbReference>
<dbReference type="Gene3D" id="3.40.50.1110">
    <property type="entry name" value="SGNH hydrolase"/>
    <property type="match status" value="1"/>
</dbReference>
<dbReference type="InterPro" id="IPR032740">
    <property type="entry name" value="GxDLY"/>
</dbReference>
<dbReference type="Pfam" id="PF14606">
    <property type="entry name" value="Lipase_GDSL_3"/>
    <property type="match status" value="1"/>
</dbReference>